<name>A0A1N7QQF9_9BACT</name>
<dbReference type="Proteomes" id="UP000186917">
    <property type="component" value="Unassembled WGS sequence"/>
</dbReference>
<dbReference type="EMBL" id="FTOR01000006">
    <property type="protein sequence ID" value="SIT25036.1"/>
    <property type="molecule type" value="Genomic_DNA"/>
</dbReference>
<dbReference type="AlphaFoldDB" id="A0A1N7QQF9"/>
<feature type="signal peptide" evidence="1">
    <location>
        <begin position="1"/>
        <end position="26"/>
    </location>
</feature>
<evidence type="ECO:0000313" key="3">
    <source>
        <dbReference type="Proteomes" id="UP000186917"/>
    </source>
</evidence>
<feature type="chain" id="PRO_5012207655" evidence="1">
    <location>
        <begin position="27"/>
        <end position="278"/>
    </location>
</feature>
<gene>
    <name evidence="2" type="ORF">SAMN05421788_106229</name>
</gene>
<keyword evidence="3" id="KW-1185">Reference proteome</keyword>
<organism evidence="2 3">
    <name type="scientific">Filimonas lacunae</name>
    <dbReference type="NCBI Taxonomy" id="477680"/>
    <lineage>
        <taxon>Bacteria</taxon>
        <taxon>Pseudomonadati</taxon>
        <taxon>Bacteroidota</taxon>
        <taxon>Chitinophagia</taxon>
        <taxon>Chitinophagales</taxon>
        <taxon>Chitinophagaceae</taxon>
        <taxon>Filimonas</taxon>
    </lineage>
</organism>
<evidence type="ECO:0000313" key="2">
    <source>
        <dbReference type="EMBL" id="SIT25036.1"/>
    </source>
</evidence>
<sequence>MKQVIMKYRKSWWCVMYLLMPCLLQAQVRDTLADIKMFVHACNAYKQIPLQLEVFVKNTCNIPQQDMDTSAVRLLFAIQEHGSYLQYGEVEQLANDSMVLMISHKAKQMIAMPSGNTVARQLLQSISMPVADSSITRMAAKYTAVRLPHEHDTVVLVVTSRALLPGTAFPKECIIVRSVKATGQLVEVKQMKRTLYEVDEEAYRQLQADSAWNGRLTKLGEHFMLVKELIQTFCYKQVKHDGKQALPLQVNDCVSRSATGKLLPAAAYEGYLISENNQ</sequence>
<reference evidence="3" key="1">
    <citation type="submission" date="2017-01" db="EMBL/GenBank/DDBJ databases">
        <authorList>
            <person name="Varghese N."/>
            <person name="Submissions S."/>
        </authorList>
    </citation>
    <scope>NUCLEOTIDE SEQUENCE [LARGE SCALE GENOMIC DNA]</scope>
    <source>
        <strain evidence="3">DSM 21054</strain>
    </source>
</reference>
<accession>A0A1N7QQF9</accession>
<keyword evidence="1" id="KW-0732">Signal</keyword>
<proteinExistence type="predicted"/>
<evidence type="ECO:0000256" key="1">
    <source>
        <dbReference type="SAM" id="SignalP"/>
    </source>
</evidence>
<protein>
    <submittedName>
        <fullName evidence="2">Uncharacterized protein</fullName>
    </submittedName>
</protein>
<dbReference type="STRING" id="477680.SAMN05421788_106229"/>